<evidence type="ECO:0008006" key="3">
    <source>
        <dbReference type="Google" id="ProtNLM"/>
    </source>
</evidence>
<reference evidence="1 2" key="1">
    <citation type="journal article" date="2015" name="Genome Announc.">
        <title>Complete Genome Sequence of Pelosinus fermentans JBW45, a Member of a Remarkably Competitive Group of Negativicutes in the Firmicutes Phylum.</title>
        <authorList>
            <person name="De Leon K.B."/>
            <person name="Utturkar S.M."/>
            <person name="Camilleri L.B."/>
            <person name="Elias D.A."/>
            <person name="Arkin A.P."/>
            <person name="Fields M.W."/>
            <person name="Brown S.D."/>
            <person name="Wall J.D."/>
        </authorList>
    </citation>
    <scope>NUCLEOTIDE SEQUENCE [LARGE SCALE GENOMIC DNA]</scope>
    <source>
        <strain evidence="1 2">JBW45</strain>
    </source>
</reference>
<dbReference type="OrthoDB" id="1684212at2"/>
<sequence>MSTGWVKELPFAITVTDKTGKIIEMNDSSVKTFEKYGGKTLVGKNVADIHSDRACKKITEIIETKTANSYTIEKNGVKKLVYQTPWYQNGEYAGLVELSMVIPAEMPHYVRS</sequence>
<dbReference type="Gene3D" id="3.30.450.20">
    <property type="entry name" value="PAS domain"/>
    <property type="match status" value="1"/>
</dbReference>
<dbReference type="KEGG" id="pft:JBW_02663"/>
<organism evidence="1 2">
    <name type="scientific">Pelosinus fermentans JBW45</name>
    <dbReference type="NCBI Taxonomy" id="1192197"/>
    <lineage>
        <taxon>Bacteria</taxon>
        <taxon>Bacillati</taxon>
        <taxon>Bacillota</taxon>
        <taxon>Negativicutes</taxon>
        <taxon>Selenomonadales</taxon>
        <taxon>Sporomusaceae</taxon>
        <taxon>Pelosinus</taxon>
    </lineage>
</organism>
<dbReference type="InterPro" id="IPR035965">
    <property type="entry name" value="PAS-like_dom_sf"/>
</dbReference>
<dbReference type="SUPFAM" id="SSF55785">
    <property type="entry name" value="PYP-like sensor domain (PAS domain)"/>
    <property type="match status" value="1"/>
</dbReference>
<evidence type="ECO:0000313" key="2">
    <source>
        <dbReference type="Proteomes" id="UP000005361"/>
    </source>
</evidence>
<dbReference type="Proteomes" id="UP000005361">
    <property type="component" value="Chromosome"/>
</dbReference>
<accession>I9DIQ9</accession>
<dbReference type="EMBL" id="CP010978">
    <property type="protein sequence ID" value="AJQ28007.1"/>
    <property type="molecule type" value="Genomic_DNA"/>
</dbReference>
<name>I9DIQ9_9FIRM</name>
<gene>
    <name evidence="1" type="ORF">JBW_02663</name>
</gene>
<reference evidence="2" key="2">
    <citation type="submission" date="2015-02" db="EMBL/GenBank/DDBJ databases">
        <title>Complete Genome Sequence of Pelosinus fermentans JBW45.</title>
        <authorList>
            <person name="De Leon K.B."/>
            <person name="Utturkar S.M."/>
            <person name="Camilleri L.B."/>
            <person name="Arkin A.P."/>
            <person name="Fields M.W."/>
            <person name="Brown S.D."/>
            <person name="Wall J.D."/>
        </authorList>
    </citation>
    <scope>NUCLEOTIDE SEQUENCE [LARGE SCALE GENOMIC DNA]</scope>
    <source>
        <strain evidence="2">JBW45</strain>
    </source>
</reference>
<dbReference type="HOGENOM" id="CLU_2115833_0_0_9"/>
<dbReference type="RefSeq" id="WP_007955303.1">
    <property type="nucleotide sequence ID" value="NZ_CP010978.1"/>
</dbReference>
<proteinExistence type="predicted"/>
<protein>
    <recommendedName>
        <fullName evidence="3">Diguanylate cyclase</fullName>
    </recommendedName>
</protein>
<dbReference type="STRING" id="1192197.JBW_02663"/>
<evidence type="ECO:0000313" key="1">
    <source>
        <dbReference type="EMBL" id="AJQ28007.1"/>
    </source>
</evidence>
<dbReference type="AlphaFoldDB" id="I9DIQ9"/>